<dbReference type="PANTHER" id="PTHR43673">
    <property type="entry name" value="NAD(P)H NITROREDUCTASE YDGI-RELATED"/>
    <property type="match status" value="1"/>
</dbReference>
<feature type="domain" description="Nitroreductase" evidence="4">
    <location>
        <begin position="10"/>
        <end position="193"/>
    </location>
</feature>
<name>A0A3B0WFN4_9ZZZZ</name>
<comment type="similarity">
    <text evidence="1">Belongs to the nitroreductase family.</text>
</comment>
<evidence type="ECO:0000256" key="1">
    <source>
        <dbReference type="ARBA" id="ARBA00007118"/>
    </source>
</evidence>
<dbReference type="CDD" id="cd02149">
    <property type="entry name" value="NfsB-like"/>
    <property type="match status" value="1"/>
</dbReference>
<dbReference type="AlphaFoldDB" id="A0A3B0WFN4"/>
<protein>
    <submittedName>
        <fullName evidence="5">Oxygen-insensitive NAD(P)H nitroreductase / Dihydropteridine reductase</fullName>
        <ecNumber evidence="5">1.-.-.-</ecNumber>
        <ecNumber evidence="5">1.5.1.34</ecNumber>
    </submittedName>
</protein>
<dbReference type="Pfam" id="PF00881">
    <property type="entry name" value="Nitroreductase"/>
    <property type="match status" value="1"/>
</dbReference>
<dbReference type="PANTHER" id="PTHR43673:SF10">
    <property type="entry name" value="NADH DEHYDROGENASE_NAD(P)H NITROREDUCTASE XCC3605-RELATED"/>
    <property type="match status" value="1"/>
</dbReference>
<dbReference type="InterPro" id="IPR000415">
    <property type="entry name" value="Nitroreductase-like"/>
</dbReference>
<sequence length="218" mass="25197">MVHPIIESLLWRHSTKKYDSSRKVPQEDLDVLFEAMRLSASSINSQPWKFVVIESAEAKERMSKTFAHKHQYNQHHVFDSSQIILFAYNPRYTRDDYAKVVDKGIEDKRVKPEDREKAFAVFAFAESNTDEAGDTSTWTKAQTYLALGNTLHTLARLKIDSTPMEGIDIDLVNAEFKKELDGYQCDVALAIGYHHPEEDFNSKLPKSRHHLEKILMRI</sequence>
<dbReference type="EMBL" id="UOFE01000043">
    <property type="protein sequence ID" value="VAW54675.1"/>
    <property type="molecule type" value="Genomic_DNA"/>
</dbReference>
<evidence type="ECO:0000259" key="4">
    <source>
        <dbReference type="Pfam" id="PF00881"/>
    </source>
</evidence>
<reference evidence="5" key="1">
    <citation type="submission" date="2018-06" db="EMBL/GenBank/DDBJ databases">
        <authorList>
            <person name="Zhirakovskaya E."/>
        </authorList>
    </citation>
    <scope>NUCLEOTIDE SEQUENCE</scope>
</reference>
<keyword evidence="2" id="KW-0521">NADP</keyword>
<dbReference type="InterPro" id="IPR029479">
    <property type="entry name" value="Nitroreductase"/>
</dbReference>
<evidence type="ECO:0000256" key="2">
    <source>
        <dbReference type="ARBA" id="ARBA00022857"/>
    </source>
</evidence>
<dbReference type="Gene3D" id="3.40.109.10">
    <property type="entry name" value="NADH Oxidase"/>
    <property type="match status" value="1"/>
</dbReference>
<dbReference type="SUPFAM" id="SSF55469">
    <property type="entry name" value="FMN-dependent nitroreductase-like"/>
    <property type="match status" value="1"/>
</dbReference>
<evidence type="ECO:0000256" key="3">
    <source>
        <dbReference type="ARBA" id="ARBA00023002"/>
    </source>
</evidence>
<keyword evidence="3 5" id="KW-0560">Oxidoreductase</keyword>
<dbReference type="EC" id="1.-.-.-" evidence="5"/>
<dbReference type="EC" id="1.5.1.34" evidence="5"/>
<gene>
    <name evidence="5" type="ORF">MNBD_GAMMA05-1283</name>
</gene>
<dbReference type="GO" id="GO:0004155">
    <property type="term" value="F:6,7-dihydropteridine reductase activity"/>
    <property type="evidence" value="ECO:0007669"/>
    <property type="project" value="UniProtKB-EC"/>
</dbReference>
<evidence type="ECO:0000313" key="5">
    <source>
        <dbReference type="EMBL" id="VAW54675.1"/>
    </source>
</evidence>
<proteinExistence type="inferred from homology"/>
<dbReference type="InterPro" id="IPR033878">
    <property type="entry name" value="NfsB-like"/>
</dbReference>
<organism evidence="5">
    <name type="scientific">hydrothermal vent metagenome</name>
    <dbReference type="NCBI Taxonomy" id="652676"/>
    <lineage>
        <taxon>unclassified sequences</taxon>
        <taxon>metagenomes</taxon>
        <taxon>ecological metagenomes</taxon>
    </lineage>
</organism>
<accession>A0A3B0WFN4</accession>